<dbReference type="InParanoid" id="G3ARA1"/>
<dbReference type="Gene3D" id="3.10.450.240">
    <property type="match status" value="1"/>
</dbReference>
<dbReference type="Proteomes" id="UP000000709">
    <property type="component" value="Unassembled WGS sequence"/>
</dbReference>
<evidence type="ECO:0000313" key="1">
    <source>
        <dbReference type="EMBL" id="EGW31708.1"/>
    </source>
</evidence>
<reference evidence="1 2" key="1">
    <citation type="journal article" date="2011" name="Proc. Natl. Acad. Sci. U.S.A.">
        <title>Comparative genomics of xylose-fermenting fungi for enhanced biofuel production.</title>
        <authorList>
            <person name="Wohlbach D.J."/>
            <person name="Kuo A."/>
            <person name="Sato T.K."/>
            <person name="Potts K.M."/>
            <person name="Salamov A.A."/>
            <person name="LaButti K.M."/>
            <person name="Sun H."/>
            <person name="Clum A."/>
            <person name="Pangilinan J.L."/>
            <person name="Lindquist E.A."/>
            <person name="Lucas S."/>
            <person name="Lapidus A."/>
            <person name="Jin M."/>
            <person name="Gunawan C."/>
            <person name="Balan V."/>
            <person name="Dale B.E."/>
            <person name="Jeffries T.W."/>
            <person name="Zinkel R."/>
            <person name="Barry K.W."/>
            <person name="Grigoriev I.V."/>
            <person name="Gasch A.P."/>
        </authorList>
    </citation>
    <scope>NUCLEOTIDE SEQUENCE [LARGE SCALE GENOMIC DNA]</scope>
    <source>
        <strain evidence="2">NRRL Y-27907 / 11-Y1</strain>
    </source>
</reference>
<accession>G3ARA1</accession>
<dbReference type="HOGENOM" id="CLU_076697_0_0_1"/>
<dbReference type="KEGG" id="spaa:SPAPADRAFT_51689"/>
<dbReference type="AlphaFoldDB" id="G3ARA1"/>
<gene>
    <name evidence="1" type="ORF">SPAPADRAFT_51689</name>
</gene>
<organism evidence="2">
    <name type="scientific">Spathaspora passalidarum (strain NRRL Y-27907 / 11-Y1)</name>
    <dbReference type="NCBI Taxonomy" id="619300"/>
    <lineage>
        <taxon>Eukaryota</taxon>
        <taxon>Fungi</taxon>
        <taxon>Dikarya</taxon>
        <taxon>Ascomycota</taxon>
        <taxon>Saccharomycotina</taxon>
        <taxon>Pichiomycetes</taxon>
        <taxon>Debaryomycetaceae</taxon>
        <taxon>Spathaspora</taxon>
    </lineage>
</organism>
<proteinExistence type="predicted"/>
<dbReference type="EMBL" id="GL996503">
    <property type="protein sequence ID" value="EGW31708.1"/>
    <property type="molecule type" value="Genomic_DNA"/>
</dbReference>
<dbReference type="OrthoDB" id="19619at2759"/>
<keyword evidence="2" id="KW-1185">Reference proteome</keyword>
<dbReference type="Pfam" id="PF07961">
    <property type="entry name" value="MBA1"/>
    <property type="match status" value="1"/>
</dbReference>
<evidence type="ECO:0000313" key="2">
    <source>
        <dbReference type="Proteomes" id="UP000000709"/>
    </source>
</evidence>
<dbReference type="GeneID" id="18871582"/>
<dbReference type="OMA" id="MMIPGRP"/>
<dbReference type="GO" id="GO:0032979">
    <property type="term" value="P:protein insertion into mitochondrial inner membrane from matrix"/>
    <property type="evidence" value="ECO:0007669"/>
    <property type="project" value="InterPro"/>
</dbReference>
<sequence length="289" mass="32913">MVGLRPIHNALSCGALIAPGMKLAPILARSFATTTPKFAQKHVDMADIPIANIGAMADFYVPPRIWSQPMKYWPVLLGRRFLVFASNTYSIVKYKQETGNRLDFNRWKDEGIEKFVKMNKVFAAACNQKVGNLAREKYLVKNLQHECGSQTIARLLERVVTFPLDSTVKWDLVSIEKNPKIVSFNAIPDRNNVVVYVQFIMKLVTKQKMTITTDDKEHVSEVTSTDYLVYTLNPHTKESVLVGKLFESNPVRKVSPDYAQQANPVWLKRFTAETADIYRTDPRLESKDN</sequence>
<dbReference type="eggNOG" id="ENOG502QWPQ">
    <property type="taxonomic scope" value="Eukaryota"/>
</dbReference>
<protein>
    <submittedName>
        <fullName evidence="1">Uncharacterized protein</fullName>
    </submittedName>
</protein>
<dbReference type="GO" id="GO:0005743">
    <property type="term" value="C:mitochondrial inner membrane"/>
    <property type="evidence" value="ECO:0007669"/>
    <property type="project" value="InterPro"/>
</dbReference>
<dbReference type="FunCoup" id="G3ARA1">
    <property type="interactions" value="62"/>
</dbReference>
<name>G3ARA1_SPAPN</name>
<dbReference type="STRING" id="619300.G3ARA1"/>
<dbReference type="InterPro" id="IPR024621">
    <property type="entry name" value="Mba1"/>
</dbReference>
<dbReference type="RefSeq" id="XP_007376486.1">
    <property type="nucleotide sequence ID" value="XM_007376424.1"/>
</dbReference>